<dbReference type="CDD" id="cd22635">
    <property type="entry name" value="Kunitz_papilin"/>
    <property type="match status" value="1"/>
</dbReference>
<keyword evidence="2" id="KW-0964">Secreted</keyword>
<keyword evidence="4" id="KW-0732">Signal</keyword>
<dbReference type="Pfam" id="PF00014">
    <property type="entry name" value="Kunitz_BPTI"/>
    <property type="match status" value="2"/>
</dbReference>
<feature type="domain" description="VWFA" evidence="10">
    <location>
        <begin position="1692"/>
        <end position="1864"/>
    </location>
</feature>
<feature type="domain" description="VWFA" evidence="10">
    <location>
        <begin position="1099"/>
        <end position="1271"/>
    </location>
</feature>
<proteinExistence type="predicted"/>
<dbReference type="InterPro" id="IPR002223">
    <property type="entry name" value="Kunitz_BPTI"/>
</dbReference>
<keyword evidence="13" id="KW-1185">Reference proteome</keyword>
<dbReference type="CDD" id="cd01450">
    <property type="entry name" value="vWFA_subfamily_ECM"/>
    <property type="match status" value="2"/>
</dbReference>
<dbReference type="InterPro" id="IPR036465">
    <property type="entry name" value="vWFA_dom_sf"/>
</dbReference>
<keyword evidence="7" id="KW-0176">Collagen</keyword>
<feature type="domain" description="VWFA" evidence="10">
    <location>
        <begin position="5027"/>
        <end position="5225"/>
    </location>
</feature>
<dbReference type="Pfam" id="PF00092">
    <property type="entry name" value="VWA"/>
    <property type="match status" value="23"/>
</dbReference>
<dbReference type="SUPFAM" id="SSF57362">
    <property type="entry name" value="BPTI-like"/>
    <property type="match status" value="2"/>
</dbReference>
<feature type="domain" description="BPTI/Kunitz inhibitor" evidence="11">
    <location>
        <begin position="5525"/>
        <end position="5576"/>
    </location>
</feature>
<evidence type="ECO:0000259" key="10">
    <source>
        <dbReference type="PROSITE" id="PS50234"/>
    </source>
</evidence>
<dbReference type="SMART" id="SM00131">
    <property type="entry name" value="KU"/>
    <property type="match status" value="2"/>
</dbReference>
<dbReference type="GO" id="GO:0007155">
    <property type="term" value="P:cell adhesion"/>
    <property type="evidence" value="ECO:0007669"/>
    <property type="project" value="UniProtKB-KW"/>
</dbReference>
<feature type="domain" description="VWFA" evidence="10">
    <location>
        <begin position="3651"/>
        <end position="3827"/>
    </location>
</feature>
<dbReference type="GO" id="GO:0004867">
    <property type="term" value="F:serine-type endopeptidase inhibitor activity"/>
    <property type="evidence" value="ECO:0007669"/>
    <property type="project" value="InterPro"/>
</dbReference>
<dbReference type="Proteomes" id="UP001187343">
    <property type="component" value="Unassembled WGS sequence"/>
</dbReference>
<feature type="region of interest" description="Disordered" evidence="9">
    <location>
        <begin position="4458"/>
        <end position="4782"/>
    </location>
</feature>
<dbReference type="EMBL" id="JAUYZG010000006">
    <property type="protein sequence ID" value="KAK2905050.1"/>
    <property type="molecule type" value="Genomic_DNA"/>
</dbReference>
<feature type="domain" description="VWFA" evidence="10">
    <location>
        <begin position="4809"/>
        <end position="4950"/>
    </location>
</feature>
<feature type="domain" description="VWFA" evidence="10">
    <location>
        <begin position="2083"/>
        <end position="2257"/>
    </location>
</feature>
<dbReference type="InterPro" id="IPR002035">
    <property type="entry name" value="VWF_A"/>
</dbReference>
<dbReference type="GO" id="GO:0005581">
    <property type="term" value="C:collagen trimer"/>
    <property type="evidence" value="ECO:0007669"/>
    <property type="project" value="UniProtKB-KW"/>
</dbReference>
<dbReference type="PROSITE" id="PS50234">
    <property type="entry name" value="VWFA"/>
    <property type="match status" value="23"/>
</dbReference>
<dbReference type="PRINTS" id="PR00453">
    <property type="entry name" value="VWFADOMAIN"/>
</dbReference>
<feature type="domain" description="VWFA" evidence="10">
    <location>
        <begin position="3277"/>
        <end position="3470"/>
    </location>
</feature>
<feature type="domain" description="VWFA" evidence="10">
    <location>
        <begin position="1887"/>
        <end position="2062"/>
    </location>
</feature>
<dbReference type="FunFam" id="4.10.410.10:FF:000020">
    <property type="entry name" value="Collagen, type VI, alpha 3"/>
    <property type="match status" value="1"/>
</dbReference>
<feature type="domain" description="VWFA" evidence="10">
    <location>
        <begin position="2285"/>
        <end position="2460"/>
    </location>
</feature>
<feature type="domain" description="VWFA" evidence="10">
    <location>
        <begin position="2681"/>
        <end position="2853"/>
    </location>
</feature>
<feature type="compositionally biased region" description="Basic and acidic residues" evidence="9">
    <location>
        <begin position="4605"/>
        <end position="4614"/>
    </location>
</feature>
<evidence type="ECO:0000256" key="2">
    <source>
        <dbReference type="ARBA" id="ARBA00022525"/>
    </source>
</evidence>
<accession>A0AA88TS52</accession>
<feature type="domain" description="VWFA" evidence="10">
    <location>
        <begin position="2481"/>
        <end position="2653"/>
    </location>
</feature>
<dbReference type="PROSITE" id="PS00280">
    <property type="entry name" value="BPTI_KUNITZ_1"/>
    <property type="match status" value="2"/>
</dbReference>
<dbReference type="Gene3D" id="4.10.410.10">
    <property type="entry name" value="Pancreatic trypsin inhibitor Kunitz domain"/>
    <property type="match status" value="2"/>
</dbReference>
<feature type="domain" description="BPTI/Kunitz inhibitor" evidence="11">
    <location>
        <begin position="5610"/>
        <end position="5660"/>
    </location>
</feature>
<feature type="domain" description="VWFA" evidence="10">
    <location>
        <begin position="3081"/>
        <end position="3256"/>
    </location>
</feature>
<protein>
    <recommendedName>
        <fullName evidence="14">Collagen alpha-3(VI) chain</fullName>
    </recommendedName>
</protein>
<feature type="domain" description="VWFA" evidence="10">
    <location>
        <begin position="1296"/>
        <end position="1474"/>
    </location>
</feature>
<evidence type="ECO:0000256" key="1">
    <source>
        <dbReference type="ARBA" id="ARBA00004498"/>
    </source>
</evidence>
<sequence>MARQKPSRKSSSSAARACSTERRHKSRLEELAKRLVLSEDQKSKDCGIQRSEFCISELSVPKLLWTMGKSRLLLFALMGVMVFGLFPKLEAQEANAPADLVLLIDGSESVGAANFPLISDLAVQVIEGLAVGRDAIRVGLVLYGTDPEIQFYLNSYDNKESVLSAIRGLKYPGGYEANLGSALEEVADSLLGQEAGGRAEEGVPQVLVVISAGESTDDTSQGGRALKQASVYTFGIAVGDSATAQLEAIATDKSFVLSAPDVRTVASMGDQIQPYITGVAQRTIVIETQDFTQALAVGKRDIVFLIDSSMGTIVINAVREFIKRFIDTMPIGPDQVQVGVAMFSTTPKMEINLNSFSSKESLISALARIKPRPSTDVNIGAALDFVRTNMLTAESGSRIQDQVPQLVLLLTSKKSKDSVQQPADALRSKGVLTLAAGSKAADEAELKQIAFDDSLVFMLKDFRGLLRTPKEILSPLTTLSGVVETEGPTETVVDVTTVHTQRVVRDIVFLVDGSSYVGNNLKPVLDFMTDVVNKLEVRPERVRIGLMQFAESQRTEFYLNTYNTKQEVLSAIAQLRLMGGRALNTGAALQYALANHFQPAAGSRRRQGIEQVLVLITGGPSQDEVKRIADSVALEGVLTFAVGAGQVEDRFLKTVAFVENLAYYRRNFADLSSVVDEIFTPLITVVGEVDKTQPEVVTPGPSGGKRDVAFLIDGSDNVRGDFPYIRDFISKVIEPLDIGFDKVRVSVVQHSESPSPNFFLNTYQTKDEVLRAVSGLSLAGGRSLNTGAALTFMKNTILSPANGGRASDNVPQFLIVLTGGRSRDSVREPAVALKTEGVVPFGVGVKNADPKQIEDISHNPSFAFNVKEFSQLNTVQERLKNYVNLPNEELNTILTRGINKRDIVFLLDGSDDSKNGLLVIREFIRRMAEDLDIDKDIVRVAVIQYSEDALTHFLLNTYSSKKAVIYAINGLTAKGGRSLNIGAALQYVREHVFTAASGSRHQLGVPQLLLFMTGGGSSDDVAGPAEDLKNIGVLSIAIGIKNAVEAELQSIAFSPRFLFNLSAFGELLHIQPDILSFIKSKMGIEPPTIIVELDAAQRDIVFILDGSDDTRDAFKQMCQFIQRVVDKLNIGPSRDRVSVVQYSREPQVQFYLNTHATKQDVLNSVESLQHQGGSPLNTGKALDYTKKTMFIASSGSRILEGVPQLLVLVTGGRSQDDVRAPAAALKKDQIVAFSIGNQNADVIQLQEISFTPGHTLTVSQFDDLQTIEQKLLSYLKRVPRQPGRLPQTTTDAGKRDVVFLIDGSDETKGSFSGMQNFVQTLVQKLNVAPNKDRVSVVQYGDDAAFDFLLNTYSSSDDVISNVKRLIHKGGRLRNTGAALQYLKDNLFTAAAGSRLLEGVPQVLILLNSGRSNDDIRGPVKALKDIGVISFSIGTTNADTLELQTISHQPNYFFISDFESVLDVQENILALINRVSYRQLPTMTPQVSEFVKRDVAFLIDGSDDSKVGFEGIRNFIQKVVENLNVEEDLDRVAVVQYSRDPTANFYLSSYSTKKEVLNSIRSMRHKSGRPLNTGAALLFIKENIFTQSSGSRRHEGVPQILYIFSGGRSGDDVRTISQNLRENNIKVITIGTSNSDTLELQTMSTTPAYAFSVPDFTSINSIVQRVASVLTSGDEIPEQFPTPEGHTLNAGRNIVFLIDGSDDASDRFTAIREFVASLAETLDVGQERDQIAVVQFSNTAAISFNLSAYSSTSEVANAIRNLKPKGGRPQYIGQALQFVRDRIFTPTVTSQQTDRVSQNLVLVAGGRSRDSPRGPANALKNMGVDIFAIGSRLTDPIEMEAISSQTDYAIAVSDFHDLRNVRQSLLTKLMGGRQKGGREVDGTGLKRDIAFLVDGSDSTRRGFPEIRDFLYNIITNLNVGINNDRISIIQYSNVAVANFYLNSFLRKEDVLNAVKVLSHKGGRPLNTGSALLYVNENIFRSASGSRHKEGIPQILILLTSGKSRDNISEAASALKKSGVLIYGIGGKYSDSDELHKISNDNKVLSLADFSELPKIQTQLLEAIKTIPSYSKKEFIAEGRRQRRDVVFLLDGSDATRNGFPAVKEFLKRMVEGLDIAENRDRVSVVQYSRDAEVNFYLNTYTTKEDILDRVKGLRHKGGRPLYTGASLQYVRDNVFTASSGSRRLEGVPQILVLLSGGRSSDNVDAAASSLKELELGVLTFGIGSRGSDSRELQRISYDPNYALTVSDFSELPNVQDQLLASVQAVAIPVTPTSPTVTADDAMPRKDVVFLLDGSDGTRNTFPVMRDFVQRLVEQFNIEANRDRVSVVQYSRDAEVNFNLNSYATKGEILNSVRGLRHRGGRPLNTGAALQYVRDNVFTASAGSRRQEGVPQILILLSGGRSSDNVDEPASALKESGISIFGIGTRNSSREVQRIANDPTYAQSINEFSDLPSVQQQFISSLNNVLGQVKPVAPTGPAERRRDVVFLLDGSDGTRSSFPAMRDFVERILERLNLSENRDRVSVVQYSRDPEAHFYLNTYSRKEDVLDTVRGLRHKGGRPLNTGAALQYVKDNVFTASSGSRRVEGVPQLLILLSGGRSFDNVDTPASSLKEMGVLIFGIGSRSSDSRELQRISHEPNYALSVSDFADLPSVQEELFSNIDTVFVEGTTVSTTTIAEGRRQRRDVVFLLDGSDATRNGFPAVKEFLKRMVEGLDIAENRDRVSVVQYSRDAEVNFYLNTYTTKEDILDRVKGLRHKGGRPLYTGASLQYVRDNVFTASSGSRRLEGVPQILVLLSGGRSSDNVDAAASSLKELGVLTFGIGSRGSDSRELQRISYDPNYALTVSDFSELPNVQDQLLASVQAVAIPVTPTSPTVTAQYTTPKKDVVFLLDGSEGTRNSFPAMRDFVQRVVEQFDLEANKDRVSVVQYSRDAEVHFYLNSYTTKEDILDRVRGLRHKGGRPLNTGAALKYVRDNVFTASSGSRRLEGVPQILILLSGGRSFDSVDAAASSLKELGVLTLGIGSRGSDSRELQNISHDPSYALSVSDFSELPNVQEQLLASVQAVAMSVTTTSPTPTADDAMPRKDVVFLLDGSDGTRNTFPVMRDFVQRLVEQFNIEANRDRVSVVQYSRDAEVNFNLNSYATKGEILNSVRGLRHRGGRPLNTGAALQYVRDNVFTASAGSRRQEGVPQILILLSGGRSSDNVDEPASALKESGISIFGIGTRNSSREVQRIANDPTYAQSINEFSDLPSVQQQFISSLNNVLGQVKPVAPTGPAQRRRDVVFLLDGSDGTRSSFPAMRDFVERILERLNLSENRDRVSVVQYSRDPEAHFYLNTYSRKEDVLDTVRGLRHKGGRPLNTGAALQYVKDNVFTASSGSRRVEGVPQLLILLSGGRSFDNVDTPASSLKEMGVLIFGIGSRSSDSRELQRISREPNYALSVTESEGPKKDIIFVIDGSDGVGREFPIIQEFVRRVVENLKVGENKIRVGVVQFGDLPYPDIYLNSHRTKEGVLNGIKELRQRGGRQRNLGRALDLVSREVLASGRGGRKQEGVPQFVVVVSGGKATDSLRPSATALKQSGVVPLSIGTRDVDTQELQVTAYVPRFAYSVDDLPGLYTIQETLINTLTELSSEELAKLRPIYPAGPVIPVSRGDKRDVVFLIDGTTKMRSEFPAIREMVQRVVEKLDVGLDNVRVSVVQYSDDPKLEFLLNEHSTKEEVRQAIRRMRSKGGNRLNTGQALEYVSRNIYQRSAGSRVEEGVPQFLILVTGGKSNDDVSGPASQLKSSRVAPLAVGAHNADEEELKLISFSPELTYTIREFQQLPIVEQQLLTKVSTMTREEILTPPRVPGILNLGKKDIIFLIDGSDSVGQSGVAHIRDFILKVVDQLDVRPDQVRVALVQYGERPKTEFSLNSHDNKQSVISAVKRLRHMGGRGSDLAEAIKYVLRNELQASAGVRLTQASQHLVVLTGGRSTSDISAYGPLLKGSRINCIGIGAENADPRQLAQITTTADDVLQVPAFPSLSNIQSRFIARLNGTILVEPPTEEPDPLLLQAKAADIVFLVDGSINLGKDNFKEVMEFILNLIDLFFTERDNLRIGLAHYATDVTDVFYLNTYKNKDDIINAIARAEYKGGREIKTGNAIRYVQKTHFVKEKGSRKDEGIPQILMVVTGGRSRDDSKSAALALKTSGVRIYAVGVGNIEDELNNLGSETTTVARASTYQELSELNEQILQTLDDEVKGIVLCTGVKDGTRECKLDVLVGFDVSSQSIFAAQKSLETKMTSILQRITQMQAISCTSGQVPSIQVGLLAMDSASEPVQLDFTKKYTELLEPFKALRNRGPFVLNSATIKAYAERFKNQPSDRVKVVIHLTDGLDAQYNILKAQVQLMRSAGISSFILVALERVPKFEEAVLLEYGRGFRYTRPLRVNLMDLDYELLEELDNIAERECCSVPCKCNGQRGDRGAVGVSGLKGQSGGQGYSGHPGDEGGPGERGPPGVNGTQGFQGCPGQRGVKGSRGYNGEKGEIGEIGLDGINGEEGKSGIAGPPGDRGNPGQRGPKGAKGQAGDVGPIGIRGDPGIPGRDNNQRGPKGDPGDAGPPGEPGVDGNRGGPGEPGRRGSDGRRGPPGQAGAAGRPGGDGLPGETGIGGSRGSAGPIGTPGVRGEDGNPGPRGPGGLSGPAGEKGRRGAVGRKGEPGEPGPKGVVGPLGPRGEPGEDGRDGFGIPGPKGRKGDEGFPGFPGPKGDAGDPGSKGGPGPRGNNGQRGTSGEPGGPGQKGDVGYPGPYGLKGPRGSGAVQCDLVKKIRDNCRAQECPLYPTELAFALDASDGVSRSAFNNMRDTVLRLVGNITIAESNCPRGARVALALYNNEVTTEIRFADTQKKRALVERVQGLQTQQTRKQRSLETAMNFVAQNTFKRVRSGFLVRKVAVFFVNGPVTVTQEFSAAALRLYDAGISSVFLLNRDDRQLTKALQLNNTALAQVIVLPLPGSADYNSVTKKIMTCHICLDFCAPDQICDYVPPRGVRDRRDPTTDLDIDMAFVLDSSESTWPSVFLETKQYVAQMVEQLEMSPDPASSTHHARVALVQHAPYEYLHNGSGLPISITFGLTDHKSPNSIRSFLQNKVYQLEGGRALADALEGTVEHVFEKAPHSRHLKVLVLLVTGPVELHEERIIRAATEVKCKGYFIVVMAVGKLFSAGDVRVLSQMASEPSDVFFKRVDRPSGFYDDHIQTFARLLPKYLGLENAFYMSPEVSQKCQWSQSDQPHKFPFNLPKTEEKHEKHHGQQEVHDRKHKEAGVEKMHLVNVTSSGFSLQWLSGDSKATHEVTVTRLKDHSLVLRKNVTGSHLSISELEAAETYHVVVNTHSANGHVASTYKGIVPTKSAHMKVLTVNDVMGIASTAPLSKPETKPQEQKIFNASEMMEMISTAPLSKPEIKSAEQKVLTPSEVMGIATEQKVPSEAMRIVSSAHLSNSETKSAEHKVLTLSEVIAPPAPPAPFSKSEIKTAEQKVPSEAVGIVSTAPLSKTEITNNFMDPCSLDFDTGLPCKDYQAKWYFDRKNGFCTQFWYGGCGGNDNRFETEADCLKRCMKKVAEPKAIEDHVKSVHPPAPAPAALRSRVDICKLPKDEGSCAKFVLKWHYDPLSGNCTRFWYGGCGGNQNRFDTQDECEKACGKAPVKQGIMAGVKT</sequence>
<dbReference type="InterPro" id="IPR036880">
    <property type="entry name" value="Kunitz_BPTI_sf"/>
</dbReference>
<dbReference type="FunFam" id="3.40.50.410:FF:000003">
    <property type="entry name" value="Collagen type VI alpha 3 chain"/>
    <property type="match status" value="21"/>
</dbReference>
<evidence type="ECO:0000256" key="5">
    <source>
        <dbReference type="ARBA" id="ARBA00022737"/>
    </source>
</evidence>
<keyword evidence="3" id="KW-0272">Extracellular matrix</keyword>
<evidence type="ECO:0008006" key="14">
    <source>
        <dbReference type="Google" id="ProtNLM"/>
    </source>
</evidence>
<evidence type="ECO:0000256" key="8">
    <source>
        <dbReference type="ARBA" id="ARBA00023157"/>
    </source>
</evidence>
<feature type="compositionally biased region" description="Gly residues" evidence="9">
    <location>
        <begin position="4624"/>
        <end position="4642"/>
    </location>
</feature>
<feature type="domain" description="VWFA" evidence="10">
    <location>
        <begin position="4051"/>
        <end position="4227"/>
    </location>
</feature>
<comment type="subcellular location">
    <subcellularLocation>
        <location evidence="1">Secreted</location>
        <location evidence="1">Extracellular space</location>
        <location evidence="1">Extracellular matrix</location>
    </subcellularLocation>
</comment>
<name>A0AA88TS52_9TELE</name>
<feature type="compositionally biased region" description="Gly residues" evidence="9">
    <location>
        <begin position="4758"/>
        <end position="4767"/>
    </location>
</feature>
<feature type="compositionally biased region" description="Low complexity" evidence="9">
    <location>
        <begin position="4558"/>
        <end position="4574"/>
    </location>
</feature>
<dbReference type="FunFam" id="3.40.50.410:FF:000016">
    <property type="entry name" value="Collagen type VI alpha 3 chain"/>
    <property type="match status" value="1"/>
</dbReference>
<dbReference type="SMART" id="SM00327">
    <property type="entry name" value="VWA"/>
    <property type="match status" value="24"/>
</dbReference>
<dbReference type="InterPro" id="IPR050525">
    <property type="entry name" value="ECM_Assembly_Org"/>
</dbReference>
<dbReference type="CDD" id="cd22629">
    <property type="entry name" value="Kunitz_collagen_alpha3_VI"/>
    <property type="match status" value="1"/>
</dbReference>
<feature type="domain" description="VWFA" evidence="10">
    <location>
        <begin position="3466"/>
        <end position="3621"/>
    </location>
</feature>
<feature type="domain" description="VWFA" evidence="10">
    <location>
        <begin position="99"/>
        <end position="272"/>
    </location>
</feature>
<feature type="compositionally biased region" description="Low complexity" evidence="9">
    <location>
        <begin position="9"/>
        <end position="18"/>
    </location>
</feature>
<evidence type="ECO:0000313" key="13">
    <source>
        <dbReference type="Proteomes" id="UP001187343"/>
    </source>
</evidence>
<dbReference type="SUPFAM" id="SSF53300">
    <property type="entry name" value="vWA-like"/>
    <property type="match status" value="24"/>
</dbReference>
<keyword evidence="6" id="KW-0130">Cell adhesion</keyword>
<evidence type="ECO:0000256" key="9">
    <source>
        <dbReference type="SAM" id="MobiDB-lite"/>
    </source>
</evidence>
<evidence type="ECO:0000256" key="3">
    <source>
        <dbReference type="ARBA" id="ARBA00022530"/>
    </source>
</evidence>
<evidence type="ECO:0000313" key="12">
    <source>
        <dbReference type="EMBL" id="KAK2905050.1"/>
    </source>
</evidence>
<organism evidence="12 13">
    <name type="scientific">Cirrhinus molitorella</name>
    <name type="common">mud carp</name>
    <dbReference type="NCBI Taxonomy" id="172907"/>
    <lineage>
        <taxon>Eukaryota</taxon>
        <taxon>Metazoa</taxon>
        <taxon>Chordata</taxon>
        <taxon>Craniata</taxon>
        <taxon>Vertebrata</taxon>
        <taxon>Euteleostomi</taxon>
        <taxon>Actinopterygii</taxon>
        <taxon>Neopterygii</taxon>
        <taxon>Teleostei</taxon>
        <taxon>Ostariophysi</taxon>
        <taxon>Cypriniformes</taxon>
        <taxon>Cyprinidae</taxon>
        <taxon>Labeoninae</taxon>
        <taxon>Labeonini</taxon>
        <taxon>Cirrhinus</taxon>
    </lineage>
</organism>
<dbReference type="PANTHER" id="PTHR24020:SF20">
    <property type="entry name" value="PH DOMAIN-CONTAINING PROTEIN"/>
    <property type="match status" value="1"/>
</dbReference>
<evidence type="ECO:0000256" key="6">
    <source>
        <dbReference type="ARBA" id="ARBA00022889"/>
    </source>
</evidence>
<feature type="compositionally biased region" description="Gly residues" evidence="9">
    <location>
        <begin position="4464"/>
        <end position="4485"/>
    </location>
</feature>
<dbReference type="FunFam" id="4.10.410.10:FF:000040">
    <property type="entry name" value="Serine protease inhibitor, putative"/>
    <property type="match status" value="1"/>
</dbReference>
<feature type="domain" description="VWFA" evidence="10">
    <location>
        <begin position="301"/>
        <end position="476"/>
    </location>
</feature>
<comment type="caution">
    <text evidence="12">The sequence shown here is derived from an EMBL/GenBank/DDBJ whole genome shotgun (WGS) entry which is preliminary data.</text>
</comment>
<dbReference type="PANTHER" id="PTHR24020">
    <property type="entry name" value="COLLAGEN ALPHA"/>
    <property type="match status" value="1"/>
</dbReference>
<dbReference type="Pfam" id="PF01391">
    <property type="entry name" value="Collagen"/>
    <property type="match status" value="1"/>
</dbReference>
<gene>
    <name evidence="12" type="ORF">Q8A67_006849</name>
</gene>
<feature type="compositionally biased region" description="Gly residues" evidence="9">
    <location>
        <begin position="4740"/>
        <end position="4749"/>
    </location>
</feature>
<dbReference type="FunFam" id="3.40.50.410:FF:000021">
    <property type="entry name" value="Collagen, type VI, alpha 3"/>
    <property type="match status" value="1"/>
</dbReference>
<feature type="domain" description="VWFA" evidence="10">
    <location>
        <begin position="902"/>
        <end position="1078"/>
    </location>
</feature>
<feature type="domain" description="VWFA" evidence="10">
    <location>
        <begin position="1493"/>
        <end position="1665"/>
    </location>
</feature>
<feature type="domain" description="VWFA" evidence="10">
    <location>
        <begin position="2881"/>
        <end position="3053"/>
    </location>
</feature>
<feature type="domain" description="VWFA" evidence="10">
    <location>
        <begin position="506"/>
        <end position="678"/>
    </location>
</feature>
<dbReference type="PROSITE" id="PS50279">
    <property type="entry name" value="BPTI_KUNITZ_2"/>
    <property type="match status" value="2"/>
</dbReference>
<evidence type="ECO:0000256" key="4">
    <source>
        <dbReference type="ARBA" id="ARBA00022729"/>
    </source>
</evidence>
<evidence type="ECO:0000259" key="11">
    <source>
        <dbReference type="PROSITE" id="PS50279"/>
    </source>
</evidence>
<dbReference type="PRINTS" id="PR00759">
    <property type="entry name" value="BASICPTASE"/>
</dbReference>
<feature type="domain" description="VWFA" evidence="10">
    <location>
        <begin position="707"/>
        <end position="879"/>
    </location>
</feature>
<feature type="domain" description="VWFA" evidence="10">
    <location>
        <begin position="3851"/>
        <end position="4027"/>
    </location>
</feature>
<keyword evidence="8" id="KW-1015">Disulfide bond</keyword>
<feature type="region of interest" description="Disordered" evidence="9">
    <location>
        <begin position="1"/>
        <end position="25"/>
    </location>
</feature>
<feature type="compositionally biased region" description="Low complexity" evidence="9">
    <location>
        <begin position="4691"/>
        <end position="4701"/>
    </location>
</feature>
<dbReference type="Gene3D" id="3.40.50.410">
    <property type="entry name" value="von Willebrand factor, type A domain"/>
    <property type="match status" value="23"/>
</dbReference>
<keyword evidence="5" id="KW-0677">Repeat</keyword>
<dbReference type="InterPro" id="IPR020901">
    <property type="entry name" value="Prtase_inh_Kunz-CS"/>
</dbReference>
<dbReference type="InterPro" id="IPR008160">
    <property type="entry name" value="Collagen"/>
</dbReference>
<evidence type="ECO:0000256" key="7">
    <source>
        <dbReference type="ARBA" id="ARBA00023119"/>
    </source>
</evidence>
<reference evidence="12" key="1">
    <citation type="submission" date="2023-08" db="EMBL/GenBank/DDBJ databases">
        <title>Chromosome-level Genome Assembly of mud carp (Cirrhinus molitorella).</title>
        <authorList>
            <person name="Liu H."/>
        </authorList>
    </citation>
    <scope>NUCLEOTIDE SEQUENCE</scope>
    <source>
        <strain evidence="12">Prfri</strain>
        <tissue evidence="12">Muscle</tissue>
    </source>
</reference>